<sequence>MTGYIVCAVIFLVLGYYMGNRQFRYKVHDMIENYRNRERGDDYYSDEDED</sequence>
<comment type="caution">
    <text evidence="1">The sequence shown here is derived from an EMBL/GenBank/DDBJ whole genome shotgun (WGS) entry which is preliminary data.</text>
</comment>
<accession>A0A0F9RRV2</accession>
<gene>
    <name evidence="1" type="ORF">LCGC14_0861920</name>
</gene>
<proteinExistence type="predicted"/>
<evidence type="ECO:0000313" key="1">
    <source>
        <dbReference type="EMBL" id="KKN27716.1"/>
    </source>
</evidence>
<protein>
    <submittedName>
        <fullName evidence="1">Uncharacterized protein</fullName>
    </submittedName>
</protein>
<name>A0A0F9RRV2_9ZZZZ</name>
<dbReference type="EMBL" id="LAZR01002617">
    <property type="protein sequence ID" value="KKN27716.1"/>
    <property type="molecule type" value="Genomic_DNA"/>
</dbReference>
<dbReference type="AlphaFoldDB" id="A0A0F9RRV2"/>
<reference evidence="1" key="1">
    <citation type="journal article" date="2015" name="Nature">
        <title>Complex archaea that bridge the gap between prokaryotes and eukaryotes.</title>
        <authorList>
            <person name="Spang A."/>
            <person name="Saw J.H."/>
            <person name="Jorgensen S.L."/>
            <person name="Zaremba-Niedzwiedzka K."/>
            <person name="Martijn J."/>
            <person name="Lind A.E."/>
            <person name="van Eijk R."/>
            <person name="Schleper C."/>
            <person name="Guy L."/>
            <person name="Ettema T.J."/>
        </authorList>
    </citation>
    <scope>NUCLEOTIDE SEQUENCE</scope>
</reference>
<organism evidence="1">
    <name type="scientific">marine sediment metagenome</name>
    <dbReference type="NCBI Taxonomy" id="412755"/>
    <lineage>
        <taxon>unclassified sequences</taxon>
        <taxon>metagenomes</taxon>
        <taxon>ecological metagenomes</taxon>
    </lineage>
</organism>